<keyword evidence="3" id="KW-1185">Reference proteome</keyword>
<dbReference type="OrthoDB" id="2398733at2759"/>
<name>A0A1X2GLM7_9FUNG</name>
<evidence type="ECO:0008006" key="4">
    <source>
        <dbReference type="Google" id="ProtNLM"/>
    </source>
</evidence>
<protein>
    <recommendedName>
        <fullName evidence="4">UBZ4-type domain-containing protein</fullName>
    </recommendedName>
</protein>
<evidence type="ECO:0000313" key="3">
    <source>
        <dbReference type="Proteomes" id="UP000242146"/>
    </source>
</evidence>
<sequence>MDHNPFRSSNPQPNSNNNAYQGAQPSNHLPLQQPQSSQYSQQQHMPQVLNSFDPIFQQQQPPQPFSPSAFYSSSNPMQMQPLQPLQPTSYGYSNMQQYPANNTNGNYLSTWQQPVPSQQPQIRHPPVDAASLLKSSEVKKIECPVCHKTIEGDAAAINFHVNDHY</sequence>
<dbReference type="Proteomes" id="UP000242146">
    <property type="component" value="Unassembled WGS sequence"/>
</dbReference>
<dbReference type="EMBL" id="MCGT01000009">
    <property type="protein sequence ID" value="ORX56748.1"/>
    <property type="molecule type" value="Genomic_DNA"/>
</dbReference>
<reference evidence="2 3" key="1">
    <citation type="submission" date="2016-07" db="EMBL/GenBank/DDBJ databases">
        <title>Pervasive Adenine N6-methylation of Active Genes in Fungi.</title>
        <authorList>
            <consortium name="DOE Joint Genome Institute"/>
            <person name="Mondo S.J."/>
            <person name="Dannebaum R.O."/>
            <person name="Kuo R.C."/>
            <person name="Labutti K."/>
            <person name="Haridas S."/>
            <person name="Kuo A."/>
            <person name="Salamov A."/>
            <person name="Ahrendt S.R."/>
            <person name="Lipzen A."/>
            <person name="Sullivan W."/>
            <person name="Andreopoulos W.B."/>
            <person name="Clum A."/>
            <person name="Lindquist E."/>
            <person name="Daum C."/>
            <person name="Ramamoorthy G.K."/>
            <person name="Gryganskyi A."/>
            <person name="Culley D."/>
            <person name="Magnuson J.K."/>
            <person name="James T.Y."/>
            <person name="O'Malley M.A."/>
            <person name="Stajich J.E."/>
            <person name="Spatafora J.W."/>
            <person name="Visel A."/>
            <person name="Grigoriev I.V."/>
        </authorList>
    </citation>
    <scope>NUCLEOTIDE SEQUENCE [LARGE SCALE GENOMIC DNA]</scope>
    <source>
        <strain evidence="2 3">NRRL 3301</strain>
    </source>
</reference>
<feature type="region of interest" description="Disordered" evidence="1">
    <location>
        <begin position="56"/>
        <end position="98"/>
    </location>
</feature>
<evidence type="ECO:0000313" key="2">
    <source>
        <dbReference type="EMBL" id="ORX56748.1"/>
    </source>
</evidence>
<dbReference type="AlphaFoldDB" id="A0A1X2GLM7"/>
<accession>A0A1X2GLM7</accession>
<feature type="compositionally biased region" description="Low complexity" evidence="1">
    <location>
        <begin position="56"/>
        <end position="87"/>
    </location>
</feature>
<gene>
    <name evidence="2" type="ORF">DM01DRAFT_1382195</name>
</gene>
<comment type="caution">
    <text evidence="2">The sequence shown here is derived from an EMBL/GenBank/DDBJ whole genome shotgun (WGS) entry which is preliminary data.</text>
</comment>
<organism evidence="2 3">
    <name type="scientific">Hesseltinella vesiculosa</name>
    <dbReference type="NCBI Taxonomy" id="101127"/>
    <lineage>
        <taxon>Eukaryota</taxon>
        <taxon>Fungi</taxon>
        <taxon>Fungi incertae sedis</taxon>
        <taxon>Mucoromycota</taxon>
        <taxon>Mucoromycotina</taxon>
        <taxon>Mucoromycetes</taxon>
        <taxon>Mucorales</taxon>
        <taxon>Cunninghamellaceae</taxon>
        <taxon>Hesseltinella</taxon>
    </lineage>
</organism>
<feature type="region of interest" description="Disordered" evidence="1">
    <location>
        <begin position="1"/>
        <end position="44"/>
    </location>
</feature>
<evidence type="ECO:0000256" key="1">
    <source>
        <dbReference type="SAM" id="MobiDB-lite"/>
    </source>
</evidence>
<proteinExistence type="predicted"/>
<feature type="compositionally biased region" description="Polar residues" evidence="1">
    <location>
        <begin position="88"/>
        <end position="98"/>
    </location>
</feature>